<dbReference type="PANTHER" id="PTHR43265">
    <property type="entry name" value="ESTERASE ESTD"/>
    <property type="match status" value="1"/>
</dbReference>
<dbReference type="Gene3D" id="3.40.50.1820">
    <property type="entry name" value="alpha/beta hydrolase"/>
    <property type="match status" value="1"/>
</dbReference>
<gene>
    <name evidence="2" type="ORF">DZ858_15010</name>
</gene>
<dbReference type="EMBL" id="QVID01000003">
    <property type="protein sequence ID" value="RFN57625.1"/>
    <property type="molecule type" value="Genomic_DNA"/>
</dbReference>
<accession>A0A3E1Q668</accession>
<comment type="caution">
    <text evidence="2">The sequence shown here is derived from an EMBL/GenBank/DDBJ whole genome shotgun (WGS) entry which is preliminary data.</text>
</comment>
<dbReference type="InterPro" id="IPR053145">
    <property type="entry name" value="AB_hydrolase_Est10"/>
</dbReference>
<proteinExistence type="predicted"/>
<dbReference type="SUPFAM" id="SSF53474">
    <property type="entry name" value="alpha/beta-Hydrolases"/>
    <property type="match status" value="1"/>
</dbReference>
<evidence type="ECO:0000313" key="2">
    <source>
        <dbReference type="EMBL" id="RFN57625.1"/>
    </source>
</evidence>
<evidence type="ECO:0000313" key="3">
    <source>
        <dbReference type="Proteomes" id="UP000261082"/>
    </source>
</evidence>
<dbReference type="GO" id="GO:0052689">
    <property type="term" value="F:carboxylic ester hydrolase activity"/>
    <property type="evidence" value="ECO:0007669"/>
    <property type="project" value="TreeGrafter"/>
</dbReference>
<keyword evidence="3" id="KW-1185">Reference proteome</keyword>
<dbReference type="Proteomes" id="UP000261082">
    <property type="component" value="Unassembled WGS sequence"/>
</dbReference>
<reference evidence="2 3" key="1">
    <citation type="journal article" date="2007" name="Int. J. Syst. Evol. Microbiol.">
        <title>Marixanthomonas ophiurae gen. nov., sp. nov., a marine bacterium of the family Flavobacteriaceae isolated from a deep-sea brittle star.</title>
        <authorList>
            <person name="Romanenko L.A."/>
            <person name="Uchino M."/>
            <person name="Frolova G.M."/>
            <person name="Mikhailov V.V."/>
        </authorList>
    </citation>
    <scope>NUCLEOTIDE SEQUENCE [LARGE SCALE GENOMIC DNA]</scope>
    <source>
        <strain evidence="2 3">KMM 3046</strain>
    </source>
</reference>
<protein>
    <submittedName>
        <fullName evidence="2">Alpha/beta hydrolase</fullName>
    </submittedName>
</protein>
<dbReference type="PANTHER" id="PTHR43265:SF1">
    <property type="entry name" value="ESTERASE ESTD"/>
    <property type="match status" value="1"/>
</dbReference>
<dbReference type="RefSeq" id="WP_117160508.1">
    <property type="nucleotide sequence ID" value="NZ_QVID01000003.1"/>
</dbReference>
<keyword evidence="2" id="KW-0378">Hydrolase</keyword>
<evidence type="ECO:0000256" key="1">
    <source>
        <dbReference type="SAM" id="SignalP"/>
    </source>
</evidence>
<name>A0A3E1Q668_9FLAO</name>
<dbReference type="AlphaFoldDB" id="A0A3E1Q668"/>
<dbReference type="OrthoDB" id="9809549at2"/>
<sequence>MKKLLILLALFYFGSGYAQDNFTSEELKITPLVEGSLLLPKTSEKKPLVIIIAGSGPTDRNGNQNMMKNNSLKFLAEALYKKGVASFRYDKRIVKIMKRGAMDEKKIKFDDFIKDAVDVTEHFKNDNRFGKLYIIGHSQGSLVGMIAAQNRADGFISIAGAGQEIDDVIVDQLAKQAPGLVDNARQSFDDLRVNGTAQNYSPGLASIFRPDIQPFIYSWMQYNPQEELSKLKTPVLIINGDKDLQVQVSEAEALYKAKPEATYKVIPKMNHVLKEINGNDLENSKSYNQYNLPISEELITVITQFIESN</sequence>
<feature type="chain" id="PRO_5017770183" evidence="1">
    <location>
        <begin position="19"/>
        <end position="309"/>
    </location>
</feature>
<keyword evidence="1" id="KW-0732">Signal</keyword>
<dbReference type="InterPro" id="IPR029058">
    <property type="entry name" value="AB_hydrolase_fold"/>
</dbReference>
<organism evidence="2 3">
    <name type="scientific">Marixanthomonas ophiurae</name>
    <dbReference type="NCBI Taxonomy" id="387659"/>
    <lineage>
        <taxon>Bacteria</taxon>
        <taxon>Pseudomonadati</taxon>
        <taxon>Bacteroidota</taxon>
        <taxon>Flavobacteriia</taxon>
        <taxon>Flavobacteriales</taxon>
        <taxon>Flavobacteriaceae</taxon>
        <taxon>Marixanthomonas</taxon>
    </lineage>
</organism>
<feature type="signal peptide" evidence="1">
    <location>
        <begin position="1"/>
        <end position="18"/>
    </location>
</feature>